<keyword evidence="1" id="KW-0472">Membrane</keyword>
<keyword evidence="1" id="KW-1133">Transmembrane helix</keyword>
<dbReference type="AlphaFoldDB" id="A0A2N5HD09"/>
<feature type="transmembrane region" description="Helical" evidence="1">
    <location>
        <begin position="238"/>
        <end position="257"/>
    </location>
</feature>
<dbReference type="GO" id="GO:0140359">
    <property type="term" value="F:ABC-type transporter activity"/>
    <property type="evidence" value="ECO:0007669"/>
    <property type="project" value="InterPro"/>
</dbReference>
<feature type="transmembrane region" description="Helical" evidence="1">
    <location>
        <begin position="157"/>
        <end position="182"/>
    </location>
</feature>
<reference evidence="2 3" key="1">
    <citation type="submission" date="2017-11" db="EMBL/GenBank/DDBJ databases">
        <title>Comparitive Functional Genomics of Dry Heat Resistant strains isolated from the Viking Spacecraft.</title>
        <authorList>
            <person name="Seuylemezian A."/>
            <person name="Cooper K."/>
            <person name="Vaishampayan P."/>
        </authorList>
    </citation>
    <scope>NUCLEOTIDE SEQUENCE [LARGE SCALE GENOMIC DNA]</scope>
    <source>
        <strain evidence="2 3">V32-6</strain>
    </source>
</reference>
<feature type="transmembrane region" description="Helical" evidence="1">
    <location>
        <begin position="122"/>
        <end position="145"/>
    </location>
</feature>
<name>A0A2N5HD09_9BACI</name>
<sequence length="265" mass="29720">MNIFFHELKAYRKSTIIWTFSLIMVALLFLSMFPSFAKDADEFKKLLAGYPLAMRKAIGLNLENIFTILGFYSYALTFTTLCAAIQAMNIGTGIVSKEVREKTADFLLTKPVTRTQILTSKLLAAFMSLLLTNVIYLMAVNFIALQVKTVDFSMKKFVLLSGTMFFIQLIFLAIGIIISVIIPKIKSVLTVSLATVFGFYFLGVISDTSGNDVKRYISPFKYFDNTYIIKHASYEASFLIAGLVIVVVAITASYRIYTKKDIHAV</sequence>
<accession>A0A2N5HD09</accession>
<dbReference type="Proteomes" id="UP000234950">
    <property type="component" value="Unassembled WGS sequence"/>
</dbReference>
<keyword evidence="3" id="KW-1185">Reference proteome</keyword>
<dbReference type="OrthoDB" id="9800309at2"/>
<gene>
    <name evidence="2" type="ORF">CVD27_14795</name>
</gene>
<feature type="transmembrane region" description="Helical" evidence="1">
    <location>
        <begin position="188"/>
        <end position="205"/>
    </location>
</feature>
<feature type="transmembrane region" description="Helical" evidence="1">
    <location>
        <begin position="16"/>
        <end position="37"/>
    </location>
</feature>
<dbReference type="RefSeq" id="WP_101648677.1">
    <property type="nucleotide sequence ID" value="NZ_PGVE01000055.1"/>
</dbReference>
<evidence type="ECO:0000256" key="1">
    <source>
        <dbReference type="SAM" id="Phobius"/>
    </source>
</evidence>
<dbReference type="PANTHER" id="PTHR37305">
    <property type="entry name" value="INTEGRAL MEMBRANE PROTEIN-RELATED"/>
    <property type="match status" value="1"/>
</dbReference>
<dbReference type="GO" id="GO:0005886">
    <property type="term" value="C:plasma membrane"/>
    <property type="evidence" value="ECO:0007669"/>
    <property type="project" value="UniProtKB-SubCell"/>
</dbReference>
<proteinExistence type="predicted"/>
<feature type="transmembrane region" description="Helical" evidence="1">
    <location>
        <begin position="65"/>
        <end position="88"/>
    </location>
</feature>
<organism evidence="2 3">
    <name type="scientific">Neobacillus cucumis</name>
    <dbReference type="NCBI Taxonomy" id="1740721"/>
    <lineage>
        <taxon>Bacteria</taxon>
        <taxon>Bacillati</taxon>
        <taxon>Bacillota</taxon>
        <taxon>Bacilli</taxon>
        <taxon>Bacillales</taxon>
        <taxon>Bacillaceae</taxon>
        <taxon>Neobacillus</taxon>
    </lineage>
</organism>
<evidence type="ECO:0000313" key="3">
    <source>
        <dbReference type="Proteomes" id="UP000234950"/>
    </source>
</evidence>
<keyword evidence="1" id="KW-0812">Transmembrane</keyword>
<dbReference type="EMBL" id="PGVE01000055">
    <property type="protein sequence ID" value="PLS03406.1"/>
    <property type="molecule type" value="Genomic_DNA"/>
</dbReference>
<comment type="caution">
    <text evidence="2">The sequence shown here is derived from an EMBL/GenBank/DDBJ whole genome shotgun (WGS) entry which is preliminary data.</text>
</comment>
<dbReference type="PANTHER" id="PTHR37305:SF1">
    <property type="entry name" value="MEMBRANE PROTEIN"/>
    <property type="match status" value="1"/>
</dbReference>
<evidence type="ECO:0000313" key="2">
    <source>
        <dbReference type="EMBL" id="PLS03406.1"/>
    </source>
</evidence>
<protein>
    <submittedName>
        <fullName evidence="2">ABC transporter permease</fullName>
    </submittedName>
</protein>
<dbReference type="Pfam" id="PF12679">
    <property type="entry name" value="ABC2_membrane_2"/>
    <property type="match status" value="1"/>
</dbReference>